<feature type="domain" description="Anthranilate synthase component I N-terminal" evidence="10">
    <location>
        <begin position="24"/>
        <end position="169"/>
    </location>
</feature>
<dbReference type="InterPro" id="IPR006805">
    <property type="entry name" value="Anth_synth_I_N"/>
</dbReference>
<dbReference type="RefSeq" id="WP_265993324.1">
    <property type="nucleotide sequence ID" value="NZ_CP110973.1"/>
</dbReference>
<comment type="function">
    <text evidence="7">Part of a heterotetrameric complex that catalyzes the two-step biosynthesis of anthranilate, an intermediate in the biosynthesis of L-tryptophan. In the first step, the glutamine-binding beta subunit (TrpG) of anthranilate synthase (AS) provides the glutamine amidotransferase activity which generates ammonia as a substrate that, along with chorismate, is used in the second step, catalyzed by the large alpha subunit of AS (TrpE) to produce anthranilate. In the absence of TrpG, TrpE can synthesize anthranilate directly from chorismate and high concentrations of ammonia.</text>
</comment>
<dbReference type="EMBL" id="JBHTLP010000042">
    <property type="protein sequence ID" value="MFD1145317.1"/>
    <property type="molecule type" value="Genomic_DNA"/>
</dbReference>
<reference evidence="12" key="1">
    <citation type="journal article" date="2019" name="Int. J. Syst. Evol. Microbiol.">
        <title>The Global Catalogue of Microorganisms (GCM) 10K type strain sequencing project: providing services to taxonomists for standard genome sequencing and annotation.</title>
        <authorList>
            <consortium name="The Broad Institute Genomics Platform"/>
            <consortium name="The Broad Institute Genome Sequencing Center for Infectious Disease"/>
            <person name="Wu L."/>
            <person name="Ma J."/>
        </authorList>
    </citation>
    <scope>NUCLEOTIDE SEQUENCE [LARGE SCALE GENOMIC DNA]</scope>
    <source>
        <strain evidence="12">CCUG 55608</strain>
    </source>
</reference>
<feature type="domain" description="Chorismate-utilising enzyme C-terminal" evidence="9">
    <location>
        <begin position="215"/>
        <end position="466"/>
    </location>
</feature>
<name>A0ABW3QF76_9BACT</name>
<dbReference type="Proteomes" id="UP001597116">
    <property type="component" value="Unassembled WGS sequence"/>
</dbReference>
<gene>
    <name evidence="11" type="ORF">ACFQ4C_29595</name>
</gene>
<evidence type="ECO:0000259" key="10">
    <source>
        <dbReference type="Pfam" id="PF04715"/>
    </source>
</evidence>
<dbReference type="InterPro" id="IPR019999">
    <property type="entry name" value="Anth_synth_I-like"/>
</dbReference>
<evidence type="ECO:0000256" key="6">
    <source>
        <dbReference type="ARBA" id="ARBA00023239"/>
    </source>
</evidence>
<evidence type="ECO:0000256" key="1">
    <source>
        <dbReference type="ARBA" id="ARBA00001946"/>
    </source>
</evidence>
<keyword evidence="5" id="KW-0460">Magnesium</keyword>
<keyword evidence="6" id="KW-0456">Lyase</keyword>
<dbReference type="Pfam" id="PF04715">
    <property type="entry name" value="Anth_synt_I_N"/>
    <property type="match status" value="1"/>
</dbReference>
<dbReference type="Gene3D" id="3.60.120.10">
    <property type="entry name" value="Anthranilate synthase"/>
    <property type="match status" value="1"/>
</dbReference>
<comment type="caution">
    <text evidence="11">The sequence shown here is derived from an EMBL/GenBank/DDBJ whole genome shotgun (WGS) entry which is preliminary data.</text>
</comment>
<evidence type="ECO:0000259" key="9">
    <source>
        <dbReference type="Pfam" id="PF00425"/>
    </source>
</evidence>
<evidence type="ECO:0000256" key="8">
    <source>
        <dbReference type="ARBA" id="ARBA00047683"/>
    </source>
</evidence>
<dbReference type="PRINTS" id="PR00095">
    <property type="entry name" value="ANTSNTHASEI"/>
</dbReference>
<evidence type="ECO:0000313" key="12">
    <source>
        <dbReference type="Proteomes" id="UP001597116"/>
    </source>
</evidence>
<accession>A0ABW3QF76</accession>
<evidence type="ECO:0000256" key="5">
    <source>
        <dbReference type="ARBA" id="ARBA00022842"/>
    </source>
</evidence>
<dbReference type="PANTHER" id="PTHR11236:SF48">
    <property type="entry name" value="ISOCHORISMATE SYNTHASE MENF"/>
    <property type="match status" value="1"/>
</dbReference>
<evidence type="ECO:0000313" key="11">
    <source>
        <dbReference type="EMBL" id="MFD1145317.1"/>
    </source>
</evidence>
<dbReference type="InterPro" id="IPR005801">
    <property type="entry name" value="ADC_synthase"/>
</dbReference>
<dbReference type="InterPro" id="IPR015890">
    <property type="entry name" value="Chorismate_C"/>
</dbReference>
<protein>
    <recommendedName>
        <fullName evidence="3">Anthranilate synthase component 1</fullName>
    </recommendedName>
</protein>
<organism evidence="11 12">
    <name type="scientific">Larkinella insperata</name>
    <dbReference type="NCBI Taxonomy" id="332158"/>
    <lineage>
        <taxon>Bacteria</taxon>
        <taxon>Pseudomonadati</taxon>
        <taxon>Bacteroidota</taxon>
        <taxon>Cytophagia</taxon>
        <taxon>Cytophagales</taxon>
        <taxon>Spirosomataceae</taxon>
        <taxon>Larkinella</taxon>
    </lineage>
</organism>
<evidence type="ECO:0000256" key="7">
    <source>
        <dbReference type="ARBA" id="ARBA00025634"/>
    </source>
</evidence>
<dbReference type="PANTHER" id="PTHR11236">
    <property type="entry name" value="AMINOBENZOATE/ANTHRANILATE SYNTHASE"/>
    <property type="match status" value="1"/>
</dbReference>
<keyword evidence="4" id="KW-0479">Metal-binding</keyword>
<evidence type="ECO:0000256" key="3">
    <source>
        <dbReference type="ARBA" id="ARBA00020653"/>
    </source>
</evidence>
<dbReference type="Pfam" id="PF00425">
    <property type="entry name" value="Chorismate_bind"/>
    <property type="match status" value="1"/>
</dbReference>
<comment type="subunit">
    <text evidence="2">Heterotetramer consisting of two non-identical subunits: a beta subunit (TrpG) and a large alpha subunit (TrpE).</text>
</comment>
<comment type="catalytic activity">
    <reaction evidence="8">
        <text>chorismate + L-glutamine = anthranilate + pyruvate + L-glutamate + H(+)</text>
        <dbReference type="Rhea" id="RHEA:21732"/>
        <dbReference type="ChEBI" id="CHEBI:15361"/>
        <dbReference type="ChEBI" id="CHEBI:15378"/>
        <dbReference type="ChEBI" id="CHEBI:16567"/>
        <dbReference type="ChEBI" id="CHEBI:29748"/>
        <dbReference type="ChEBI" id="CHEBI:29985"/>
        <dbReference type="ChEBI" id="CHEBI:58359"/>
        <dbReference type="EC" id="4.1.3.27"/>
    </reaction>
</comment>
<proteinExistence type="predicted"/>
<comment type="cofactor">
    <cofactor evidence="1">
        <name>Mg(2+)</name>
        <dbReference type="ChEBI" id="CHEBI:18420"/>
    </cofactor>
</comment>
<keyword evidence="12" id="KW-1185">Reference proteome</keyword>
<sequence>MDTQVQEQQSPFKVASSYRKMLADTLTPVSIYLRLRDKFVNSILLESSDYHGNDNSYSYICFDPVAKFEFDGKTITTNYPNGLSNTTTVTAKGDLLSAIEEFRACFHYQKHAFPFITNGLFGHIGYNAVQFFEDITLKATSSENDVPLVVYQVFRYVIAINHFKDELYLFEHTYLQEGQEAGADNLDYIETLIKSRNFPSYSFQTTQPEQSNFTDQEFLEVIQKGIDHCHRGDVFQIVLSRKFSTAFRGDEFNVYRALRSLNPSPYLFYFDYGSYKLFGSSPESQIVVKGRNAIIYPIAGTFRRTGDDIADAELAQKLHDDPKETAEHVMLVDLARNDLSRNCETVKVETFKEVQFYSHVIHLVSKVVGEMNENAKPLRIVGETFPAGTLSGAPKHMAMQLIDRYEQTSRGFYAGCIGFMDFKGDFNQAIMIRTFLSRNNVLHYQAGAGVVAKSDPESELQEVHNKLMALRTAMKQAETI</sequence>
<dbReference type="SUPFAM" id="SSF56322">
    <property type="entry name" value="ADC synthase"/>
    <property type="match status" value="1"/>
</dbReference>
<evidence type="ECO:0000256" key="2">
    <source>
        <dbReference type="ARBA" id="ARBA00011575"/>
    </source>
</evidence>
<evidence type="ECO:0000256" key="4">
    <source>
        <dbReference type="ARBA" id="ARBA00022723"/>
    </source>
</evidence>